<evidence type="ECO:0000313" key="1">
    <source>
        <dbReference type="EMBL" id="TVU40547.1"/>
    </source>
</evidence>
<name>A0A5J9VY34_9POAL</name>
<dbReference type="EMBL" id="RWGY01000007">
    <property type="protein sequence ID" value="TVU40547.1"/>
    <property type="molecule type" value="Genomic_DNA"/>
</dbReference>
<dbReference type="Gramene" id="TVU40547">
    <property type="protein sequence ID" value="TVU40547"/>
    <property type="gene ID" value="EJB05_14014"/>
</dbReference>
<reference evidence="1 2" key="1">
    <citation type="journal article" date="2019" name="Sci. Rep.">
        <title>A high-quality genome of Eragrostis curvula grass provides insights into Poaceae evolution and supports new strategies to enhance forage quality.</title>
        <authorList>
            <person name="Carballo J."/>
            <person name="Santos B.A.C.M."/>
            <person name="Zappacosta D."/>
            <person name="Garbus I."/>
            <person name="Selva J.P."/>
            <person name="Gallo C.A."/>
            <person name="Diaz A."/>
            <person name="Albertini E."/>
            <person name="Caccamo M."/>
            <person name="Echenique V."/>
        </authorList>
    </citation>
    <scope>NUCLEOTIDE SEQUENCE [LARGE SCALE GENOMIC DNA]</scope>
    <source>
        <strain evidence="2">cv. Victoria</strain>
        <tissue evidence="1">Leaf</tissue>
    </source>
</reference>
<protein>
    <submittedName>
        <fullName evidence="1">Uncharacterized protein</fullName>
    </submittedName>
</protein>
<dbReference type="AlphaFoldDB" id="A0A5J9VY34"/>
<accession>A0A5J9VY34</accession>
<evidence type="ECO:0000313" key="2">
    <source>
        <dbReference type="Proteomes" id="UP000324897"/>
    </source>
</evidence>
<sequence length="49" mass="5292">MSSNGNRPLGRPISSSSSIVFLLQMASPFTTSAPVRWLSIWVAILLQSS</sequence>
<dbReference type="Proteomes" id="UP000324897">
    <property type="component" value="Chromosome 4"/>
</dbReference>
<feature type="non-terminal residue" evidence="1">
    <location>
        <position position="49"/>
    </location>
</feature>
<gene>
    <name evidence="1" type="ORF">EJB05_14014</name>
</gene>
<organism evidence="1 2">
    <name type="scientific">Eragrostis curvula</name>
    <name type="common">weeping love grass</name>
    <dbReference type="NCBI Taxonomy" id="38414"/>
    <lineage>
        <taxon>Eukaryota</taxon>
        <taxon>Viridiplantae</taxon>
        <taxon>Streptophyta</taxon>
        <taxon>Embryophyta</taxon>
        <taxon>Tracheophyta</taxon>
        <taxon>Spermatophyta</taxon>
        <taxon>Magnoliopsida</taxon>
        <taxon>Liliopsida</taxon>
        <taxon>Poales</taxon>
        <taxon>Poaceae</taxon>
        <taxon>PACMAD clade</taxon>
        <taxon>Chloridoideae</taxon>
        <taxon>Eragrostideae</taxon>
        <taxon>Eragrostidinae</taxon>
        <taxon>Eragrostis</taxon>
    </lineage>
</organism>
<comment type="caution">
    <text evidence="1">The sequence shown here is derived from an EMBL/GenBank/DDBJ whole genome shotgun (WGS) entry which is preliminary data.</text>
</comment>
<keyword evidence="2" id="KW-1185">Reference proteome</keyword>
<proteinExistence type="predicted"/>